<dbReference type="Proteomes" id="UP001458946">
    <property type="component" value="Unassembled WGS sequence"/>
</dbReference>
<dbReference type="SMART" id="SM00421">
    <property type="entry name" value="HTH_LUXR"/>
    <property type="match status" value="1"/>
</dbReference>
<evidence type="ECO:0000313" key="5">
    <source>
        <dbReference type="EMBL" id="GAA5501312.1"/>
    </source>
</evidence>
<dbReference type="Pfam" id="PF00196">
    <property type="entry name" value="GerE"/>
    <property type="match status" value="1"/>
</dbReference>
<evidence type="ECO:0000313" key="6">
    <source>
        <dbReference type="Proteomes" id="UP001458946"/>
    </source>
</evidence>
<gene>
    <name evidence="5" type="primary">malT_3</name>
    <name evidence="5" type="ORF">Dxin01_01044</name>
</gene>
<reference evidence="5 6" key="1">
    <citation type="submission" date="2024-02" db="EMBL/GenBank/DDBJ databases">
        <title>Deinococcus xinjiangensis NBRC 107630.</title>
        <authorList>
            <person name="Ichikawa N."/>
            <person name="Katano-Makiyama Y."/>
            <person name="Hidaka K."/>
        </authorList>
    </citation>
    <scope>NUCLEOTIDE SEQUENCE [LARGE SCALE GENOMIC DNA]</scope>
    <source>
        <strain evidence="5 6">NBRC 107630</strain>
    </source>
</reference>
<evidence type="ECO:0000256" key="3">
    <source>
        <dbReference type="ARBA" id="ARBA00023163"/>
    </source>
</evidence>
<evidence type="ECO:0000256" key="2">
    <source>
        <dbReference type="ARBA" id="ARBA00023125"/>
    </source>
</evidence>
<comment type="caution">
    <text evidence="5">The sequence shown here is derived from an EMBL/GenBank/DDBJ whole genome shotgun (WGS) entry which is preliminary data.</text>
</comment>
<keyword evidence="1" id="KW-0805">Transcription regulation</keyword>
<dbReference type="Gene3D" id="1.10.10.10">
    <property type="entry name" value="Winged helix-like DNA-binding domain superfamily/Winged helix DNA-binding domain"/>
    <property type="match status" value="1"/>
</dbReference>
<dbReference type="PROSITE" id="PS50043">
    <property type="entry name" value="HTH_LUXR_2"/>
    <property type="match status" value="1"/>
</dbReference>
<dbReference type="InterPro" id="IPR000792">
    <property type="entry name" value="Tscrpt_reg_LuxR_C"/>
</dbReference>
<keyword evidence="3" id="KW-0804">Transcription</keyword>
<dbReference type="PANTHER" id="PTHR44688">
    <property type="entry name" value="DNA-BINDING TRANSCRIPTIONAL ACTIVATOR DEVR_DOSR"/>
    <property type="match status" value="1"/>
</dbReference>
<dbReference type="InterPro" id="IPR036388">
    <property type="entry name" value="WH-like_DNA-bd_sf"/>
</dbReference>
<name>A0ABP9V7R7_9DEIO</name>
<feature type="domain" description="HTH luxR-type" evidence="4">
    <location>
        <begin position="141"/>
        <end position="206"/>
    </location>
</feature>
<dbReference type="CDD" id="cd06170">
    <property type="entry name" value="LuxR_C_like"/>
    <property type="match status" value="1"/>
</dbReference>
<evidence type="ECO:0000256" key="1">
    <source>
        <dbReference type="ARBA" id="ARBA00023015"/>
    </source>
</evidence>
<dbReference type="RefSeq" id="WP_353541286.1">
    <property type="nucleotide sequence ID" value="NZ_BAABRN010000008.1"/>
</dbReference>
<sequence>MTAASLALSLPTVCLGVRSALVEAGLRSVLSGVGFTLLTNSEADAPQRAEVWIVDDAALEDPDALAQFPAVVTLGSVVWASLLPELGLSGWAALPADATAAELIAGVLSAAAGLAALPSEGIAALQAAEEAPEPKDPDEDPDLADIALTPRESDVLELLAAGLSNKRAARELGVTESTVKFHLQAIYSKLGVGNRAAAVSRGIQLGLVRI</sequence>
<proteinExistence type="predicted"/>
<dbReference type="SUPFAM" id="SSF46894">
    <property type="entry name" value="C-terminal effector domain of the bipartite response regulators"/>
    <property type="match status" value="1"/>
</dbReference>
<protein>
    <submittedName>
        <fullName evidence="5">HTH-type transcriptional regulator MalT</fullName>
    </submittedName>
</protein>
<evidence type="ECO:0000259" key="4">
    <source>
        <dbReference type="PROSITE" id="PS50043"/>
    </source>
</evidence>
<dbReference type="PANTHER" id="PTHR44688:SF25">
    <property type="entry name" value="HTH LUXR-TYPE DOMAIN-CONTAINING PROTEIN"/>
    <property type="match status" value="1"/>
</dbReference>
<keyword evidence="2" id="KW-0238">DNA-binding</keyword>
<dbReference type="InterPro" id="IPR016032">
    <property type="entry name" value="Sig_transdc_resp-reg_C-effctor"/>
</dbReference>
<dbReference type="EMBL" id="BAABRN010000008">
    <property type="protein sequence ID" value="GAA5501312.1"/>
    <property type="molecule type" value="Genomic_DNA"/>
</dbReference>
<dbReference type="PRINTS" id="PR00038">
    <property type="entry name" value="HTHLUXR"/>
</dbReference>
<organism evidence="5 6">
    <name type="scientific">Deinococcus xinjiangensis</name>
    <dbReference type="NCBI Taxonomy" id="457454"/>
    <lineage>
        <taxon>Bacteria</taxon>
        <taxon>Thermotogati</taxon>
        <taxon>Deinococcota</taxon>
        <taxon>Deinococci</taxon>
        <taxon>Deinococcales</taxon>
        <taxon>Deinococcaceae</taxon>
        <taxon>Deinococcus</taxon>
    </lineage>
</organism>
<keyword evidence="6" id="KW-1185">Reference proteome</keyword>
<accession>A0ABP9V7R7</accession>